<gene>
    <name evidence="2" type="ORF">U9M48_001038</name>
</gene>
<organism evidence="2 3">
    <name type="scientific">Paspalum notatum var. saurae</name>
    <dbReference type="NCBI Taxonomy" id="547442"/>
    <lineage>
        <taxon>Eukaryota</taxon>
        <taxon>Viridiplantae</taxon>
        <taxon>Streptophyta</taxon>
        <taxon>Embryophyta</taxon>
        <taxon>Tracheophyta</taxon>
        <taxon>Spermatophyta</taxon>
        <taxon>Magnoliopsida</taxon>
        <taxon>Liliopsida</taxon>
        <taxon>Poales</taxon>
        <taxon>Poaceae</taxon>
        <taxon>PACMAD clade</taxon>
        <taxon>Panicoideae</taxon>
        <taxon>Andropogonodae</taxon>
        <taxon>Paspaleae</taxon>
        <taxon>Paspalinae</taxon>
        <taxon>Paspalum</taxon>
    </lineage>
</organism>
<sequence>MTGDPTLISDMLPVSNQIVQEGDGAGMQVRGRGSVKTETVLLPDVWYVPGLEWNLVSVGQLTEDPDLSVQMGGVICRISRHGSVLGRAPLRRSDRKYVVDFLKIEQN</sequence>
<proteinExistence type="predicted"/>
<dbReference type="Pfam" id="PF22936">
    <property type="entry name" value="Pol_BBD"/>
    <property type="match status" value="1"/>
</dbReference>
<evidence type="ECO:0000259" key="1">
    <source>
        <dbReference type="Pfam" id="PF22936"/>
    </source>
</evidence>
<dbReference type="InterPro" id="IPR054722">
    <property type="entry name" value="PolX-like_BBD"/>
</dbReference>
<dbReference type="EMBL" id="CP144745">
    <property type="protein sequence ID" value="WVZ49706.1"/>
    <property type="molecule type" value="Genomic_DNA"/>
</dbReference>
<accession>A0AAQ3PHQ0</accession>
<name>A0AAQ3PHQ0_PASNO</name>
<dbReference type="AlphaFoldDB" id="A0AAQ3PHQ0"/>
<keyword evidence="3" id="KW-1185">Reference proteome</keyword>
<protein>
    <recommendedName>
        <fullName evidence="1">Retrovirus-related Pol polyprotein from transposon TNT 1-94-like beta-barrel domain-containing protein</fullName>
    </recommendedName>
</protein>
<evidence type="ECO:0000313" key="2">
    <source>
        <dbReference type="EMBL" id="WVZ49706.1"/>
    </source>
</evidence>
<evidence type="ECO:0000313" key="3">
    <source>
        <dbReference type="Proteomes" id="UP001341281"/>
    </source>
</evidence>
<feature type="domain" description="Retrovirus-related Pol polyprotein from transposon TNT 1-94-like beta-barrel" evidence="1">
    <location>
        <begin position="1"/>
        <end position="63"/>
    </location>
</feature>
<dbReference type="Proteomes" id="UP001341281">
    <property type="component" value="Chromosome 01"/>
</dbReference>
<reference evidence="2 3" key="1">
    <citation type="submission" date="2024-02" db="EMBL/GenBank/DDBJ databases">
        <title>High-quality chromosome-scale genome assembly of Pensacola bahiagrass (Paspalum notatum Flugge var. saurae).</title>
        <authorList>
            <person name="Vega J.M."/>
            <person name="Podio M."/>
            <person name="Orjuela J."/>
            <person name="Siena L.A."/>
            <person name="Pessino S.C."/>
            <person name="Combes M.C."/>
            <person name="Mariac C."/>
            <person name="Albertini E."/>
            <person name="Pupilli F."/>
            <person name="Ortiz J.P.A."/>
            <person name="Leblanc O."/>
        </authorList>
    </citation>
    <scope>NUCLEOTIDE SEQUENCE [LARGE SCALE GENOMIC DNA]</scope>
    <source>
        <strain evidence="2">R1</strain>
        <tissue evidence="2">Leaf</tissue>
    </source>
</reference>